<sequence length="108" mass="12882">MKTRFRFLWISLRPLWTQRGRWILWELLFLQFLSHAGFISLPPQIRRPVLPRRPGQLRTLRPGTAPESTTEDESGGNSSKPRRRRRVFRIKVTGASDQRRFSFRGNRH</sequence>
<comment type="caution">
    <text evidence="2">The sequence shown here is derived from an EMBL/GenBank/DDBJ whole genome shotgun (WGS) entry which is preliminary data.</text>
</comment>
<protein>
    <submittedName>
        <fullName evidence="2">Uncharacterized protein</fullName>
    </submittedName>
</protein>
<evidence type="ECO:0000256" key="1">
    <source>
        <dbReference type="SAM" id="MobiDB-lite"/>
    </source>
</evidence>
<name>A0A9N7V1J3_PLEPL</name>
<dbReference type="AlphaFoldDB" id="A0A9N7V1J3"/>
<gene>
    <name evidence="2" type="ORF">PLEPLA_LOCUS28217</name>
</gene>
<feature type="region of interest" description="Disordered" evidence="1">
    <location>
        <begin position="50"/>
        <end position="89"/>
    </location>
</feature>
<evidence type="ECO:0000313" key="3">
    <source>
        <dbReference type="Proteomes" id="UP001153269"/>
    </source>
</evidence>
<evidence type="ECO:0000313" key="2">
    <source>
        <dbReference type="EMBL" id="CAB1440451.1"/>
    </source>
</evidence>
<dbReference type="EMBL" id="CADEAL010002458">
    <property type="protein sequence ID" value="CAB1440451.1"/>
    <property type="molecule type" value="Genomic_DNA"/>
</dbReference>
<keyword evidence="3" id="KW-1185">Reference proteome</keyword>
<proteinExistence type="predicted"/>
<accession>A0A9N7V1J3</accession>
<dbReference type="Proteomes" id="UP001153269">
    <property type="component" value="Unassembled WGS sequence"/>
</dbReference>
<organism evidence="2 3">
    <name type="scientific">Pleuronectes platessa</name>
    <name type="common">European plaice</name>
    <dbReference type="NCBI Taxonomy" id="8262"/>
    <lineage>
        <taxon>Eukaryota</taxon>
        <taxon>Metazoa</taxon>
        <taxon>Chordata</taxon>
        <taxon>Craniata</taxon>
        <taxon>Vertebrata</taxon>
        <taxon>Euteleostomi</taxon>
        <taxon>Actinopterygii</taxon>
        <taxon>Neopterygii</taxon>
        <taxon>Teleostei</taxon>
        <taxon>Neoteleostei</taxon>
        <taxon>Acanthomorphata</taxon>
        <taxon>Carangaria</taxon>
        <taxon>Pleuronectiformes</taxon>
        <taxon>Pleuronectoidei</taxon>
        <taxon>Pleuronectidae</taxon>
        <taxon>Pleuronectes</taxon>
    </lineage>
</organism>
<reference evidence="2" key="1">
    <citation type="submission" date="2020-03" db="EMBL/GenBank/DDBJ databases">
        <authorList>
            <person name="Weist P."/>
        </authorList>
    </citation>
    <scope>NUCLEOTIDE SEQUENCE</scope>
</reference>
<feature type="compositionally biased region" description="Basic residues" evidence="1">
    <location>
        <begin position="80"/>
        <end position="89"/>
    </location>
</feature>